<evidence type="ECO:0000256" key="3">
    <source>
        <dbReference type="ARBA" id="ARBA00022989"/>
    </source>
</evidence>
<dbReference type="RefSeq" id="WP_261599434.1">
    <property type="nucleotide sequence ID" value="NZ_CP104550.1"/>
</dbReference>
<sequence>MSANRYENHILKNATPLRDFFITLWNLFLYGGFIPALWGPSLLVTSSVFMGIPCQPVTAAISFMLPLTVYAYDYLADLEDDAATNPERCGFISRWGMKLTVTYLLLLIALLICCMNIWMIILSAAMFVTGILYAGLFKGLTERITGFKNIYLGLIWSSWAVTPLFIQNQCFPWPSSLAVFIFIFLKVYINTAFSDYKDIESDSLIGLRTLPVVYGERKSLKVLQIINGVNAAILLSGIFLAGIPLAASPAVVLCLYTALYLHFKESMGTENATLVADLEGPLHLLLLLAVV</sequence>
<gene>
    <name evidence="6" type="ORF">N5910_06420</name>
</gene>
<feature type="transmembrane region" description="Helical" evidence="5">
    <location>
        <begin position="20"/>
        <end position="38"/>
    </location>
</feature>
<name>A0A9E7UL78_METWO</name>
<feature type="transmembrane region" description="Helical" evidence="5">
    <location>
        <begin position="172"/>
        <end position="189"/>
    </location>
</feature>
<accession>A0A9E7UL78</accession>
<evidence type="ECO:0000256" key="4">
    <source>
        <dbReference type="ARBA" id="ARBA00023136"/>
    </source>
</evidence>
<keyword evidence="2 5" id="KW-0812">Transmembrane</keyword>
<dbReference type="Pfam" id="PF01040">
    <property type="entry name" value="UbiA"/>
    <property type="match status" value="1"/>
</dbReference>
<dbReference type="GO" id="GO:0005886">
    <property type="term" value="C:plasma membrane"/>
    <property type="evidence" value="ECO:0007669"/>
    <property type="project" value="UniProtKB-SubCell"/>
</dbReference>
<protein>
    <submittedName>
        <fullName evidence="6">UbiA family prenyltransferase</fullName>
    </submittedName>
</protein>
<dbReference type="AlphaFoldDB" id="A0A9E7UL78"/>
<evidence type="ECO:0000256" key="2">
    <source>
        <dbReference type="ARBA" id="ARBA00022692"/>
    </source>
</evidence>
<proteinExistence type="predicted"/>
<feature type="transmembrane region" description="Helical" evidence="5">
    <location>
        <begin position="149"/>
        <end position="166"/>
    </location>
</feature>
<dbReference type="GeneID" id="75106870"/>
<keyword evidence="3 5" id="KW-1133">Transmembrane helix</keyword>
<evidence type="ECO:0000313" key="6">
    <source>
        <dbReference type="EMBL" id="UXH31175.1"/>
    </source>
</evidence>
<dbReference type="EMBL" id="CP104550">
    <property type="protein sequence ID" value="UXH31175.1"/>
    <property type="molecule type" value="Genomic_DNA"/>
</dbReference>
<reference evidence="6" key="1">
    <citation type="submission" date="2022-09" db="EMBL/GenBank/DDBJ databases">
        <title>Characterization of three MwoI isoschizomers from sequenced genome and metagenomes.</title>
        <authorList>
            <person name="Fomenkov A."/>
            <person name="Xu S.Y."/>
            <person name="Roberts R.J."/>
        </authorList>
    </citation>
    <scope>NUCLEOTIDE SEQUENCE</scope>
    <source>
        <strain evidence="6">DSM 2970</strain>
    </source>
</reference>
<dbReference type="GO" id="GO:0016765">
    <property type="term" value="F:transferase activity, transferring alkyl or aryl (other than methyl) groups"/>
    <property type="evidence" value="ECO:0007669"/>
    <property type="project" value="InterPro"/>
</dbReference>
<dbReference type="Gene3D" id="1.20.120.1780">
    <property type="entry name" value="UbiA prenyltransferase"/>
    <property type="match status" value="1"/>
</dbReference>
<comment type="subcellular location">
    <subcellularLocation>
        <location evidence="1">Cell membrane</location>
        <topology evidence="1">Multi-pass membrane protein</topology>
    </subcellularLocation>
</comment>
<dbReference type="Proteomes" id="UP001065373">
    <property type="component" value="Chromosome"/>
</dbReference>
<evidence type="ECO:0000256" key="5">
    <source>
        <dbReference type="SAM" id="Phobius"/>
    </source>
</evidence>
<evidence type="ECO:0000256" key="1">
    <source>
        <dbReference type="ARBA" id="ARBA00004651"/>
    </source>
</evidence>
<feature type="transmembrane region" description="Helical" evidence="5">
    <location>
        <begin position="104"/>
        <end position="137"/>
    </location>
</feature>
<organism evidence="6">
    <name type="scientific">Methanothermobacter wolfeii</name>
    <name type="common">Methanobacterium wolfei</name>
    <dbReference type="NCBI Taxonomy" id="145261"/>
    <lineage>
        <taxon>Archaea</taxon>
        <taxon>Methanobacteriati</taxon>
        <taxon>Methanobacteriota</taxon>
        <taxon>Methanomada group</taxon>
        <taxon>Methanobacteria</taxon>
        <taxon>Methanobacteriales</taxon>
        <taxon>Methanobacteriaceae</taxon>
        <taxon>Methanothermobacter</taxon>
    </lineage>
</organism>
<dbReference type="InterPro" id="IPR000537">
    <property type="entry name" value="UbiA_prenyltransferase"/>
</dbReference>
<keyword evidence="4 5" id="KW-0472">Membrane</keyword>